<evidence type="ECO:0000259" key="10">
    <source>
        <dbReference type="PROSITE" id="PS50112"/>
    </source>
</evidence>
<dbReference type="InterPro" id="IPR050736">
    <property type="entry name" value="Sensor_HK_Regulatory"/>
</dbReference>
<dbReference type="RefSeq" id="WP_267639069.1">
    <property type="nucleotide sequence ID" value="NZ_JAODIY010000048.1"/>
</dbReference>
<evidence type="ECO:0000259" key="9">
    <source>
        <dbReference type="PROSITE" id="PS50110"/>
    </source>
</evidence>
<dbReference type="AlphaFoldDB" id="A0ABD5X8J0"/>
<evidence type="ECO:0000259" key="8">
    <source>
        <dbReference type="PROSITE" id="PS50109"/>
    </source>
</evidence>
<comment type="caution">
    <text evidence="11">The sequence shown here is derived from an EMBL/GenBank/DDBJ whole genome shotgun (WGS) entry which is preliminary data.</text>
</comment>
<keyword evidence="3 7" id="KW-0597">Phosphoprotein</keyword>
<evidence type="ECO:0000313" key="12">
    <source>
        <dbReference type="Proteomes" id="UP001596414"/>
    </source>
</evidence>
<feature type="domain" description="Response regulatory" evidence="9">
    <location>
        <begin position="10"/>
        <end position="126"/>
    </location>
</feature>
<evidence type="ECO:0000256" key="7">
    <source>
        <dbReference type="PROSITE-ProRule" id="PRU00169"/>
    </source>
</evidence>
<dbReference type="SMART" id="SM00387">
    <property type="entry name" value="HATPase_c"/>
    <property type="match status" value="1"/>
</dbReference>
<dbReference type="EC" id="2.7.13.3" evidence="2"/>
<dbReference type="Pfam" id="PF08448">
    <property type="entry name" value="PAS_4"/>
    <property type="match status" value="3"/>
</dbReference>
<evidence type="ECO:0000256" key="1">
    <source>
        <dbReference type="ARBA" id="ARBA00000085"/>
    </source>
</evidence>
<evidence type="ECO:0000256" key="2">
    <source>
        <dbReference type="ARBA" id="ARBA00012438"/>
    </source>
</evidence>
<dbReference type="SUPFAM" id="SSF55781">
    <property type="entry name" value="GAF domain-like"/>
    <property type="match status" value="1"/>
</dbReference>
<evidence type="ECO:0000256" key="6">
    <source>
        <dbReference type="ARBA" id="ARBA00023012"/>
    </source>
</evidence>
<dbReference type="InterPro" id="IPR013656">
    <property type="entry name" value="PAS_4"/>
</dbReference>
<sequence length="878" mass="97396">MSGTVDTQIQILHVDDESEVTELTETFLTEEDARFTMTTATSAEEGLSVLDDCSPDCIISDYNMPGMDGIEFLQAVRSTQPNLPFILYTGKGNEAVASEAISAGATDYLQKQSGGEQYRLLANRVLNAVSQYRSKARLRTTRDEYTAVFESAQSGLLLVDVDDNGFCYRQCNPRAVELIGKDRENVIGATPQEVLGPVDGAKVTGAYRKCIDTGEAVKYTVTLTQSGKRVIRDCKVAPVSSTGQVEELVVTLQDITDQRRHERELERYRTVFNELPDPVAVCDADGQYALVNDAFTQIRDQSREELNGKSSPYLTEVREEKPDAFDALRDGSLATLRSEVTADFSGWGTRTLECRLSRVTADDDDSIVIVTRDITSQKQREQDFWTKKHQYETLAENFPDGAVYLIDEEMVCLRARGEELSEVGFTPEDIEGHTPHELFPDDIASELCDYYDAAFAGTSHTFRQEYNGECYRIQTVPVRSGKHIEQVMAVSQNITDDIQDRRRLRQRDEQLTQLHDVTRELLAAGNPEEVAAAASESANSILDLPLNGIYFYDDSVDGLVPVTLSSASRELWDEMPVVDEGIAWEAFKANENRFYDDLREESNLFNPETEVRSEMCLPLGDHGIFILSSPESDSFDQPTVELAQTLAANTKAALDRISQEQELRNRKEALVRKNERLDEFANIISHDLRSPLTVAEGHIELAQDNHDDPHLAQATEGINRSKALIDDLLTLAQNGETVGEIRHIELATLVRHSWQTVDTGDTTLTVDVTSTIQADRSRLQQLFENLYRNAIEHAGEDVAVHVGETEGGFYVADTGAGIPATDRAQIFEAGYSASGTGTGLGLRIVKQIIEAHGWEIAVTESEAGGTQFTITGVSFVES</sequence>
<dbReference type="EMBL" id="JBHSZQ010000050">
    <property type="protein sequence ID" value="MFC7127515.1"/>
    <property type="molecule type" value="Genomic_DNA"/>
</dbReference>
<dbReference type="InterPro" id="IPR003661">
    <property type="entry name" value="HisK_dim/P_dom"/>
</dbReference>
<dbReference type="InterPro" id="IPR035965">
    <property type="entry name" value="PAS-like_dom_sf"/>
</dbReference>
<evidence type="ECO:0000313" key="11">
    <source>
        <dbReference type="EMBL" id="MFC7127515.1"/>
    </source>
</evidence>
<dbReference type="CDD" id="cd00082">
    <property type="entry name" value="HisKA"/>
    <property type="match status" value="1"/>
</dbReference>
<dbReference type="PROSITE" id="PS50109">
    <property type="entry name" value="HIS_KIN"/>
    <property type="match status" value="1"/>
</dbReference>
<keyword evidence="6" id="KW-0902">Two-component regulatory system</keyword>
<reference evidence="11 12" key="1">
    <citation type="journal article" date="2014" name="Int. J. Syst. Evol. Microbiol.">
        <title>Complete genome sequence of Corynebacterium casei LMG S-19264T (=DSM 44701T), isolated from a smear-ripened cheese.</title>
        <authorList>
            <consortium name="US DOE Joint Genome Institute (JGI-PGF)"/>
            <person name="Walter F."/>
            <person name="Albersmeier A."/>
            <person name="Kalinowski J."/>
            <person name="Ruckert C."/>
        </authorList>
    </citation>
    <scope>NUCLEOTIDE SEQUENCE [LARGE SCALE GENOMIC DNA]</scope>
    <source>
        <strain evidence="11 12">CGMCC 4.7215</strain>
    </source>
</reference>
<dbReference type="PANTHER" id="PTHR43711">
    <property type="entry name" value="TWO-COMPONENT HISTIDINE KINASE"/>
    <property type="match status" value="1"/>
</dbReference>
<dbReference type="PRINTS" id="PR00344">
    <property type="entry name" value="BCTRLSENSOR"/>
</dbReference>
<dbReference type="SUPFAM" id="SSF52172">
    <property type="entry name" value="CheY-like"/>
    <property type="match status" value="1"/>
</dbReference>
<dbReference type="SMART" id="SM00091">
    <property type="entry name" value="PAS"/>
    <property type="match status" value="3"/>
</dbReference>
<dbReference type="InterPro" id="IPR003018">
    <property type="entry name" value="GAF"/>
</dbReference>
<dbReference type="Pfam" id="PF00072">
    <property type="entry name" value="Response_reg"/>
    <property type="match status" value="1"/>
</dbReference>
<evidence type="ECO:0000256" key="5">
    <source>
        <dbReference type="ARBA" id="ARBA00022777"/>
    </source>
</evidence>
<protein>
    <recommendedName>
        <fullName evidence="2">histidine kinase</fullName>
        <ecNumber evidence="2">2.7.13.3</ecNumber>
    </recommendedName>
</protein>
<dbReference type="Gene3D" id="3.40.50.2300">
    <property type="match status" value="1"/>
</dbReference>
<dbReference type="GO" id="GO:0000160">
    <property type="term" value="P:phosphorelay signal transduction system"/>
    <property type="evidence" value="ECO:0007669"/>
    <property type="project" value="UniProtKB-KW"/>
</dbReference>
<dbReference type="Pfam" id="PF13185">
    <property type="entry name" value="GAF_2"/>
    <property type="match status" value="1"/>
</dbReference>
<dbReference type="CDD" id="cd00075">
    <property type="entry name" value="HATPase"/>
    <property type="match status" value="1"/>
</dbReference>
<dbReference type="InterPro" id="IPR029016">
    <property type="entry name" value="GAF-like_dom_sf"/>
</dbReference>
<dbReference type="Proteomes" id="UP001596414">
    <property type="component" value="Unassembled WGS sequence"/>
</dbReference>
<dbReference type="InterPro" id="IPR005467">
    <property type="entry name" value="His_kinase_dom"/>
</dbReference>
<dbReference type="PANTHER" id="PTHR43711:SF1">
    <property type="entry name" value="HISTIDINE KINASE 1"/>
    <property type="match status" value="1"/>
</dbReference>
<dbReference type="CDD" id="cd00130">
    <property type="entry name" value="PAS"/>
    <property type="match status" value="2"/>
</dbReference>
<keyword evidence="4" id="KW-0808">Transferase</keyword>
<dbReference type="NCBIfam" id="TIGR00229">
    <property type="entry name" value="sensory_box"/>
    <property type="match status" value="2"/>
</dbReference>
<dbReference type="SUPFAM" id="SSF55874">
    <property type="entry name" value="ATPase domain of HSP90 chaperone/DNA topoisomerase II/histidine kinase"/>
    <property type="match status" value="1"/>
</dbReference>
<dbReference type="Gene3D" id="1.10.287.130">
    <property type="match status" value="1"/>
</dbReference>
<dbReference type="Pfam" id="PF02518">
    <property type="entry name" value="HATPase_c"/>
    <property type="match status" value="1"/>
</dbReference>
<dbReference type="InterPro" id="IPR004358">
    <property type="entry name" value="Sig_transdc_His_kin-like_C"/>
</dbReference>
<dbReference type="InterPro" id="IPR000014">
    <property type="entry name" value="PAS"/>
</dbReference>
<dbReference type="SMART" id="SM00388">
    <property type="entry name" value="HisKA"/>
    <property type="match status" value="1"/>
</dbReference>
<dbReference type="CDD" id="cd00156">
    <property type="entry name" value="REC"/>
    <property type="match status" value="1"/>
</dbReference>
<dbReference type="Gene3D" id="3.30.565.10">
    <property type="entry name" value="Histidine kinase-like ATPase, C-terminal domain"/>
    <property type="match status" value="1"/>
</dbReference>
<proteinExistence type="predicted"/>
<organism evidence="11 12">
    <name type="scientific">Halovenus rubra</name>
    <dbReference type="NCBI Taxonomy" id="869890"/>
    <lineage>
        <taxon>Archaea</taxon>
        <taxon>Methanobacteriati</taxon>
        <taxon>Methanobacteriota</taxon>
        <taxon>Stenosarchaea group</taxon>
        <taxon>Halobacteria</taxon>
        <taxon>Halobacteriales</taxon>
        <taxon>Haloarculaceae</taxon>
        <taxon>Halovenus</taxon>
    </lineage>
</organism>
<dbReference type="InterPro" id="IPR011006">
    <property type="entry name" value="CheY-like_superfamily"/>
</dbReference>
<evidence type="ECO:0000256" key="3">
    <source>
        <dbReference type="ARBA" id="ARBA00022553"/>
    </source>
</evidence>
<dbReference type="InterPro" id="IPR036097">
    <property type="entry name" value="HisK_dim/P_sf"/>
</dbReference>
<accession>A0ABD5X8J0</accession>
<dbReference type="SMART" id="SM00448">
    <property type="entry name" value="REC"/>
    <property type="match status" value="1"/>
</dbReference>
<dbReference type="PROSITE" id="PS50112">
    <property type="entry name" value="PAS"/>
    <property type="match status" value="2"/>
</dbReference>
<feature type="modified residue" description="4-aspartylphosphate" evidence="7">
    <location>
        <position position="61"/>
    </location>
</feature>
<dbReference type="GO" id="GO:0004673">
    <property type="term" value="F:protein histidine kinase activity"/>
    <property type="evidence" value="ECO:0007669"/>
    <property type="project" value="UniProtKB-EC"/>
</dbReference>
<evidence type="ECO:0000256" key="4">
    <source>
        <dbReference type="ARBA" id="ARBA00022679"/>
    </source>
</evidence>
<feature type="domain" description="Histidine kinase" evidence="8">
    <location>
        <begin position="683"/>
        <end position="871"/>
    </location>
</feature>
<dbReference type="SUPFAM" id="SSF55785">
    <property type="entry name" value="PYP-like sensor domain (PAS domain)"/>
    <property type="match status" value="3"/>
</dbReference>
<dbReference type="Gene3D" id="3.30.450.20">
    <property type="entry name" value="PAS domain"/>
    <property type="match status" value="3"/>
</dbReference>
<comment type="catalytic activity">
    <reaction evidence="1">
        <text>ATP + protein L-histidine = ADP + protein N-phospho-L-histidine.</text>
        <dbReference type="EC" id="2.7.13.3"/>
    </reaction>
</comment>
<dbReference type="InterPro" id="IPR001789">
    <property type="entry name" value="Sig_transdc_resp-reg_receiver"/>
</dbReference>
<dbReference type="InterPro" id="IPR003594">
    <property type="entry name" value="HATPase_dom"/>
</dbReference>
<feature type="domain" description="PAS" evidence="10">
    <location>
        <begin position="264"/>
        <end position="310"/>
    </location>
</feature>
<dbReference type="Pfam" id="PF00512">
    <property type="entry name" value="HisKA"/>
    <property type="match status" value="1"/>
</dbReference>
<feature type="domain" description="PAS" evidence="10">
    <location>
        <begin position="141"/>
        <end position="214"/>
    </location>
</feature>
<keyword evidence="5" id="KW-0418">Kinase</keyword>
<dbReference type="InterPro" id="IPR036890">
    <property type="entry name" value="HATPase_C_sf"/>
</dbReference>
<name>A0ABD5X8J0_9EURY</name>
<gene>
    <name evidence="11" type="ORF">ACFQJ7_16075</name>
</gene>
<dbReference type="Gene3D" id="3.30.450.40">
    <property type="match status" value="1"/>
</dbReference>
<dbReference type="SUPFAM" id="SSF47384">
    <property type="entry name" value="Homodimeric domain of signal transducing histidine kinase"/>
    <property type="match status" value="1"/>
</dbReference>
<dbReference type="PROSITE" id="PS50110">
    <property type="entry name" value="RESPONSE_REGULATORY"/>
    <property type="match status" value="1"/>
</dbReference>